<dbReference type="RefSeq" id="WP_191712860.1">
    <property type="nucleotide sequence ID" value="NZ_JACSPX010000001.1"/>
</dbReference>
<dbReference type="EMBL" id="JACSPX010000001">
    <property type="protein sequence ID" value="MBD8012477.1"/>
    <property type="molecule type" value="Genomic_DNA"/>
</dbReference>
<proteinExistence type="predicted"/>
<dbReference type="Proteomes" id="UP000611521">
    <property type="component" value="Unassembled WGS sequence"/>
</dbReference>
<comment type="caution">
    <text evidence="1">The sequence shown here is derived from an EMBL/GenBank/DDBJ whole genome shotgun (WGS) entry which is preliminary data.</text>
</comment>
<sequence length="46" mass="4954">MDDVDDEQRGDSACWLSKVCPECGALLDDPAAPCWRCGVKPGAESR</sequence>
<evidence type="ECO:0008006" key="3">
    <source>
        <dbReference type="Google" id="ProtNLM"/>
    </source>
</evidence>
<evidence type="ECO:0000313" key="2">
    <source>
        <dbReference type="Proteomes" id="UP000611521"/>
    </source>
</evidence>
<evidence type="ECO:0000313" key="1">
    <source>
        <dbReference type="EMBL" id="MBD8012477.1"/>
    </source>
</evidence>
<protein>
    <recommendedName>
        <fullName evidence="3">Zinc-ribbon domain-containing protein</fullName>
    </recommendedName>
</protein>
<reference evidence="1 2" key="1">
    <citation type="submission" date="2020-08" db="EMBL/GenBank/DDBJ databases">
        <title>A Genomic Blueprint of the Chicken Gut Microbiome.</title>
        <authorList>
            <person name="Gilroy R."/>
            <person name="Ravi A."/>
            <person name="Getino M."/>
            <person name="Pursley I."/>
            <person name="Horton D.L."/>
            <person name="Alikhan N.-F."/>
            <person name="Baker D."/>
            <person name="Gharbi K."/>
            <person name="Hall N."/>
            <person name="Watson M."/>
            <person name="Adriaenssens E.M."/>
            <person name="Foster-Nyarko E."/>
            <person name="Jarju S."/>
            <person name="Secka A."/>
            <person name="Antonio M."/>
            <person name="Oren A."/>
            <person name="Chaudhuri R."/>
            <person name="La Ragione R.M."/>
            <person name="Hildebrand F."/>
            <person name="Pallen M.J."/>
        </authorList>
    </citation>
    <scope>NUCLEOTIDE SEQUENCE [LARGE SCALE GENOMIC DNA]</scope>
    <source>
        <strain evidence="1 2">Re1</strain>
    </source>
</reference>
<keyword evidence="2" id="KW-1185">Reference proteome</keyword>
<accession>A0ABR8W633</accession>
<name>A0ABR8W633_9MICO</name>
<organism evidence="1 2">
    <name type="scientific">Microbacterium commune</name>
    <dbReference type="NCBI Taxonomy" id="2762219"/>
    <lineage>
        <taxon>Bacteria</taxon>
        <taxon>Bacillati</taxon>
        <taxon>Actinomycetota</taxon>
        <taxon>Actinomycetes</taxon>
        <taxon>Micrococcales</taxon>
        <taxon>Microbacteriaceae</taxon>
        <taxon>Microbacterium</taxon>
    </lineage>
</organism>
<gene>
    <name evidence="1" type="ORF">H9633_09215</name>
</gene>